<dbReference type="PROSITE" id="PS50878">
    <property type="entry name" value="RT_POL"/>
    <property type="match status" value="1"/>
</dbReference>
<feature type="domain" description="Reverse transcriptase" evidence="1">
    <location>
        <begin position="1"/>
        <end position="133"/>
    </location>
</feature>
<reference evidence="2" key="1">
    <citation type="submission" date="2023-06" db="EMBL/GenBank/DDBJ databases">
        <title>Male Hemibagrus guttatus genome.</title>
        <authorList>
            <person name="Bian C."/>
        </authorList>
    </citation>
    <scope>NUCLEOTIDE SEQUENCE</scope>
    <source>
        <strain evidence="2">Male_cb2023</strain>
        <tissue evidence="2">Muscle</tissue>
    </source>
</reference>
<comment type="caution">
    <text evidence="2">The sequence shown here is derived from an EMBL/GenBank/DDBJ whole genome shotgun (WGS) entry which is preliminary data.</text>
</comment>
<dbReference type="SUPFAM" id="SSF56672">
    <property type="entry name" value="DNA/RNA polymerases"/>
    <property type="match status" value="1"/>
</dbReference>
<evidence type="ECO:0000259" key="1">
    <source>
        <dbReference type="PROSITE" id="PS50878"/>
    </source>
</evidence>
<sequence length="156" mass="17425">MDILSNRPQHVRSGHICSTTITPNSSVPQGCVLSPLLYSLFTHNCRPVYGSNSIIKFADDTTVNGLISDNNETGYRAELQHLVAWCADNNLLLNTRKTKELIIDFKREKGRTLDINGMAVRRVSSFKFLGTHISEDLSCTTNTSSLVKKAHQRLFS</sequence>
<keyword evidence="3" id="KW-1185">Reference proteome</keyword>
<dbReference type="InterPro" id="IPR000477">
    <property type="entry name" value="RT_dom"/>
</dbReference>
<accession>A0AAE0Q5M2</accession>
<gene>
    <name evidence="2" type="ORF">QTP70_002496</name>
</gene>
<proteinExistence type="predicted"/>
<dbReference type="PANTHER" id="PTHR47027">
    <property type="entry name" value="REVERSE TRANSCRIPTASE DOMAIN-CONTAINING PROTEIN"/>
    <property type="match status" value="1"/>
</dbReference>
<dbReference type="AlphaFoldDB" id="A0AAE0Q5M2"/>
<organism evidence="2 3">
    <name type="scientific">Hemibagrus guttatus</name>
    <dbReference type="NCBI Taxonomy" id="175788"/>
    <lineage>
        <taxon>Eukaryota</taxon>
        <taxon>Metazoa</taxon>
        <taxon>Chordata</taxon>
        <taxon>Craniata</taxon>
        <taxon>Vertebrata</taxon>
        <taxon>Euteleostomi</taxon>
        <taxon>Actinopterygii</taxon>
        <taxon>Neopterygii</taxon>
        <taxon>Teleostei</taxon>
        <taxon>Ostariophysi</taxon>
        <taxon>Siluriformes</taxon>
        <taxon>Bagridae</taxon>
        <taxon>Hemibagrus</taxon>
    </lineage>
</organism>
<dbReference type="EMBL" id="JAUCMX010000021">
    <property type="protein sequence ID" value="KAK3514039.1"/>
    <property type="molecule type" value="Genomic_DNA"/>
</dbReference>
<dbReference type="PANTHER" id="PTHR47027:SF20">
    <property type="entry name" value="REVERSE TRANSCRIPTASE-LIKE PROTEIN WITH RNA-DIRECTED DNA POLYMERASE DOMAIN"/>
    <property type="match status" value="1"/>
</dbReference>
<dbReference type="Proteomes" id="UP001274896">
    <property type="component" value="Unassembled WGS sequence"/>
</dbReference>
<dbReference type="Pfam" id="PF00078">
    <property type="entry name" value="RVT_1"/>
    <property type="match status" value="1"/>
</dbReference>
<evidence type="ECO:0000313" key="2">
    <source>
        <dbReference type="EMBL" id="KAK3514039.1"/>
    </source>
</evidence>
<evidence type="ECO:0000313" key="3">
    <source>
        <dbReference type="Proteomes" id="UP001274896"/>
    </source>
</evidence>
<protein>
    <recommendedName>
        <fullName evidence="1">Reverse transcriptase domain-containing protein</fullName>
    </recommendedName>
</protein>
<name>A0AAE0Q5M2_9TELE</name>
<dbReference type="InterPro" id="IPR043502">
    <property type="entry name" value="DNA/RNA_pol_sf"/>
</dbReference>